<gene>
    <name evidence="8" type="ORF">SAMN05421790_10785</name>
</gene>
<dbReference type="RefSeq" id="WP_076525290.1">
    <property type="nucleotide sequence ID" value="NZ_CP048103.1"/>
</dbReference>
<keyword evidence="2" id="KW-1003">Cell membrane</keyword>
<evidence type="ECO:0000256" key="4">
    <source>
        <dbReference type="ARBA" id="ARBA00022989"/>
    </source>
</evidence>
<evidence type="ECO:0000259" key="7">
    <source>
        <dbReference type="Pfam" id="PF00482"/>
    </source>
</evidence>
<dbReference type="Proteomes" id="UP000186795">
    <property type="component" value="Unassembled WGS sequence"/>
</dbReference>
<protein>
    <submittedName>
        <fullName evidence="8">Tight adherence protein C</fullName>
    </submittedName>
</protein>
<evidence type="ECO:0000256" key="5">
    <source>
        <dbReference type="ARBA" id="ARBA00023136"/>
    </source>
</evidence>
<accession>A0A1N7MVT4</accession>
<organism evidence="8 9">
    <name type="scientific">Kroppenstedtia eburnea</name>
    <dbReference type="NCBI Taxonomy" id="714067"/>
    <lineage>
        <taxon>Bacteria</taxon>
        <taxon>Bacillati</taxon>
        <taxon>Bacillota</taxon>
        <taxon>Bacilli</taxon>
        <taxon>Bacillales</taxon>
        <taxon>Thermoactinomycetaceae</taxon>
        <taxon>Kroppenstedtia</taxon>
    </lineage>
</organism>
<dbReference type="GO" id="GO:0005886">
    <property type="term" value="C:plasma membrane"/>
    <property type="evidence" value="ECO:0007669"/>
    <property type="project" value="UniProtKB-SubCell"/>
</dbReference>
<feature type="transmembrane region" description="Helical" evidence="6">
    <location>
        <begin position="270"/>
        <end position="296"/>
    </location>
</feature>
<feature type="transmembrane region" description="Helical" evidence="6">
    <location>
        <begin position="125"/>
        <end position="143"/>
    </location>
</feature>
<dbReference type="Pfam" id="PF00482">
    <property type="entry name" value="T2SSF"/>
    <property type="match status" value="1"/>
</dbReference>
<feature type="domain" description="Type II secretion system protein GspF" evidence="7">
    <location>
        <begin position="161"/>
        <end position="286"/>
    </location>
</feature>
<feature type="transmembrane region" description="Helical" evidence="6">
    <location>
        <begin position="6"/>
        <end position="23"/>
    </location>
</feature>
<comment type="subcellular location">
    <subcellularLocation>
        <location evidence="1">Cell membrane</location>
        <topology evidence="1">Multi-pass membrane protein</topology>
    </subcellularLocation>
</comment>
<feature type="transmembrane region" description="Helical" evidence="6">
    <location>
        <begin position="103"/>
        <end position="119"/>
    </location>
</feature>
<dbReference type="PANTHER" id="PTHR35007:SF2">
    <property type="entry name" value="PILUS ASSEMBLE PROTEIN"/>
    <property type="match status" value="1"/>
</dbReference>
<evidence type="ECO:0000256" key="2">
    <source>
        <dbReference type="ARBA" id="ARBA00022475"/>
    </source>
</evidence>
<dbReference type="OrthoDB" id="2574794at2"/>
<evidence type="ECO:0000256" key="6">
    <source>
        <dbReference type="SAM" id="Phobius"/>
    </source>
</evidence>
<dbReference type="EMBL" id="FTOD01000007">
    <property type="protein sequence ID" value="SIS90233.1"/>
    <property type="molecule type" value="Genomic_DNA"/>
</dbReference>
<proteinExistence type="predicted"/>
<dbReference type="PANTHER" id="PTHR35007">
    <property type="entry name" value="INTEGRAL MEMBRANE PROTEIN-RELATED"/>
    <property type="match status" value="1"/>
</dbReference>
<dbReference type="InterPro" id="IPR018076">
    <property type="entry name" value="T2SS_GspF_dom"/>
</dbReference>
<sequence>MLKIYALVGAAWLFFVLAGWMYVKYRDRKERVHHRIGEQMGVASVAETEGDGWKQTLVRWCDQFAPTGKNIELLSDPEELKNDLIKAGHPYGLTVDRLQGAKVVFAIGGTIFGLLYFLIGLPLAPFAVAFGPLLGYLFPIYMVKFKAQKRQEEIQYELPDFMDMMSITLQAGMALDIALDYYVFTNNGPLSEEIARMNQEISFGVQRETAYRALIGRTDSTELETLVQSMIQAHNLGTPISETFALQAMEMRSMRAEKAKEQAGKSEPKISAVAGLVITPSIMLLVFGAFILKFFFTDDSPFKSLF</sequence>
<dbReference type="AlphaFoldDB" id="A0A1N7MVT4"/>
<reference evidence="9" key="1">
    <citation type="submission" date="2017-01" db="EMBL/GenBank/DDBJ databases">
        <authorList>
            <person name="Varghese N."/>
            <person name="Submissions S."/>
        </authorList>
    </citation>
    <scope>NUCLEOTIDE SEQUENCE [LARGE SCALE GENOMIC DNA]</scope>
    <source>
        <strain evidence="9">DSM 45196</strain>
    </source>
</reference>
<keyword evidence="5 6" id="KW-0472">Membrane</keyword>
<keyword evidence="9" id="KW-1185">Reference proteome</keyword>
<name>A0A1N7MVT4_9BACL</name>
<keyword evidence="3 6" id="KW-0812">Transmembrane</keyword>
<evidence type="ECO:0000256" key="3">
    <source>
        <dbReference type="ARBA" id="ARBA00022692"/>
    </source>
</evidence>
<keyword evidence="4 6" id="KW-1133">Transmembrane helix</keyword>
<evidence type="ECO:0000256" key="1">
    <source>
        <dbReference type="ARBA" id="ARBA00004651"/>
    </source>
</evidence>
<evidence type="ECO:0000313" key="8">
    <source>
        <dbReference type="EMBL" id="SIS90233.1"/>
    </source>
</evidence>
<evidence type="ECO:0000313" key="9">
    <source>
        <dbReference type="Proteomes" id="UP000186795"/>
    </source>
</evidence>